<dbReference type="Gene3D" id="3.40.50.880">
    <property type="match status" value="1"/>
</dbReference>
<dbReference type="InterPro" id="IPR052158">
    <property type="entry name" value="INH-QAR"/>
</dbReference>
<dbReference type="Pfam" id="PF01965">
    <property type="entry name" value="DJ-1_PfpI"/>
    <property type="match status" value="1"/>
</dbReference>
<proteinExistence type="predicted"/>
<keyword evidence="2" id="KW-0804">Transcription</keyword>
<dbReference type="InterPro" id="IPR018060">
    <property type="entry name" value="HTH_AraC"/>
</dbReference>
<comment type="caution">
    <text evidence="4">The sequence shown here is derived from an EMBL/GenBank/DDBJ whole genome shotgun (WGS) entry which is preliminary data.</text>
</comment>
<evidence type="ECO:0000313" key="5">
    <source>
        <dbReference type="Proteomes" id="UP000321456"/>
    </source>
</evidence>
<sequence>MENQSKHRAFFLVPPEVQLLDIAGPAHLFYEANEYGASVKTHYLSLNTSSKEISSAGVSLGNLEEFENFSLNQDDLIFIPGLESHLFYNKNFIQQNQHFFTWLQKQHQQGAKICSVCTGAYLMAYAGLFNGKNCTTHWKYLEDFQSRFPKTKLLRDRLIVKDNNLYSSAGVSSGIDLALFLLEELFGPIFATKVAKEVVIYLRRTEQDPQLSIFLQYRNHLDNRVHLVQDILAQNLHKKIGIEELAERVHMSPRNLTRLFKKTTEITIGEYLDKLRVERAIQLLSNGSKVSSASTSCGLKSANQLRKLLKKHTASLPSDWKELLSQ</sequence>
<dbReference type="PANTHER" id="PTHR43130">
    <property type="entry name" value="ARAC-FAMILY TRANSCRIPTIONAL REGULATOR"/>
    <property type="match status" value="1"/>
</dbReference>
<dbReference type="PROSITE" id="PS01124">
    <property type="entry name" value="HTH_ARAC_FAMILY_2"/>
    <property type="match status" value="1"/>
</dbReference>
<evidence type="ECO:0000256" key="2">
    <source>
        <dbReference type="ARBA" id="ARBA00023163"/>
    </source>
</evidence>
<dbReference type="Pfam" id="PF12833">
    <property type="entry name" value="HTH_18"/>
    <property type="match status" value="1"/>
</dbReference>
<dbReference type="InterPro" id="IPR009057">
    <property type="entry name" value="Homeodomain-like_sf"/>
</dbReference>
<evidence type="ECO:0000259" key="3">
    <source>
        <dbReference type="PROSITE" id="PS01124"/>
    </source>
</evidence>
<evidence type="ECO:0000256" key="1">
    <source>
        <dbReference type="ARBA" id="ARBA00023015"/>
    </source>
</evidence>
<dbReference type="GO" id="GO:0003700">
    <property type="term" value="F:DNA-binding transcription factor activity"/>
    <property type="evidence" value="ECO:0007669"/>
    <property type="project" value="InterPro"/>
</dbReference>
<dbReference type="Proteomes" id="UP000321456">
    <property type="component" value="Unassembled WGS sequence"/>
</dbReference>
<dbReference type="GO" id="GO:0043565">
    <property type="term" value="F:sequence-specific DNA binding"/>
    <property type="evidence" value="ECO:0007669"/>
    <property type="project" value="InterPro"/>
</dbReference>
<dbReference type="RefSeq" id="WP_147740670.1">
    <property type="nucleotide sequence ID" value="NZ_VRUR01000001.1"/>
</dbReference>
<evidence type="ECO:0000313" key="4">
    <source>
        <dbReference type="EMBL" id="TXN36836.1"/>
    </source>
</evidence>
<dbReference type="InterPro" id="IPR002818">
    <property type="entry name" value="DJ-1/PfpI"/>
</dbReference>
<reference evidence="4 5" key="1">
    <citation type="submission" date="2019-08" db="EMBL/GenBank/DDBJ databases">
        <title>Professor.</title>
        <authorList>
            <person name="Park J.S."/>
        </authorList>
    </citation>
    <scope>NUCLEOTIDE SEQUENCE [LARGE SCALE GENOMIC DNA]</scope>
    <source>
        <strain evidence="4 5">176CP5-101</strain>
    </source>
</reference>
<name>A0A5C8V625_9FLAO</name>
<dbReference type="Gene3D" id="1.10.10.60">
    <property type="entry name" value="Homeodomain-like"/>
    <property type="match status" value="2"/>
</dbReference>
<dbReference type="SUPFAM" id="SSF52317">
    <property type="entry name" value="Class I glutamine amidotransferase-like"/>
    <property type="match status" value="1"/>
</dbReference>
<dbReference type="AlphaFoldDB" id="A0A5C8V625"/>
<organism evidence="4 5">
    <name type="scientific">Flagellimonas hymeniacidonis</name>
    <dbReference type="NCBI Taxonomy" id="2603628"/>
    <lineage>
        <taxon>Bacteria</taxon>
        <taxon>Pseudomonadati</taxon>
        <taxon>Bacteroidota</taxon>
        <taxon>Flavobacteriia</taxon>
        <taxon>Flavobacteriales</taxon>
        <taxon>Flavobacteriaceae</taxon>
        <taxon>Flagellimonas</taxon>
    </lineage>
</organism>
<dbReference type="EMBL" id="VRUR01000001">
    <property type="protein sequence ID" value="TXN36836.1"/>
    <property type="molecule type" value="Genomic_DNA"/>
</dbReference>
<dbReference type="InterPro" id="IPR029062">
    <property type="entry name" value="Class_I_gatase-like"/>
</dbReference>
<keyword evidence="5" id="KW-1185">Reference proteome</keyword>
<feature type="domain" description="HTH araC/xylS-type" evidence="3">
    <location>
        <begin position="226"/>
        <end position="323"/>
    </location>
</feature>
<gene>
    <name evidence="4" type="ORF">FVB32_00695</name>
</gene>
<dbReference type="SUPFAM" id="SSF46689">
    <property type="entry name" value="Homeodomain-like"/>
    <property type="match status" value="1"/>
</dbReference>
<dbReference type="SMART" id="SM00342">
    <property type="entry name" value="HTH_ARAC"/>
    <property type="match status" value="1"/>
</dbReference>
<keyword evidence="1" id="KW-0805">Transcription regulation</keyword>
<protein>
    <submittedName>
        <fullName evidence="4">Helix-turn-helix domain-containing protein</fullName>
    </submittedName>
</protein>
<accession>A0A5C8V625</accession>
<dbReference type="PANTHER" id="PTHR43130:SF3">
    <property type="entry name" value="HTH-TYPE TRANSCRIPTIONAL REGULATOR RV1931C"/>
    <property type="match status" value="1"/>
</dbReference>